<sequence>MNKFIKIPDKFYLGGAIAAEEVEGLGITPKARTEWDLFFAESPQSFFHGINNSYTNNMMVQYQEDLNLFQAVGANSIRISISWSRIFPEKNKLSQTGIDYYHAFLDYAAALNIDVIVTLMHFDLPAYFFNHKNDGWNNPETIAGFVQFADVVFQEYGSKVKYFATFNEPIVALEGYTGSKKRYPLLDNLKLGYQCMANIVLAHARVVNLFKTKYQHINAQIGIVLNWAHCYPKDNQNFTPADFAAANKYNHLHNYFFLSPAILGKFEAETRSFLQEMNCDFHLTPTEIDEIAANPIDWLGVNFYAPTRVEISEQNDKWPFKLWKWDQGRFNHFRGWEIHPETLLEISAIIQTKYHNLPWMICENGMGVENEGIWRNLKTQQIEDDYRISFIAEHLDYLFQAVAKGGNCFGYHLWAMIDNWSWINAYKNRYGLIELDLNNYARRIKKSGNWFKQLTDSKQLDLDYRKVDEIIDYQKIKYSQSN</sequence>
<dbReference type="PANTHER" id="PTHR10353">
    <property type="entry name" value="GLYCOSYL HYDROLASE"/>
    <property type="match status" value="1"/>
</dbReference>
<dbReference type="InterPro" id="IPR017853">
    <property type="entry name" value="GH"/>
</dbReference>
<proteinExistence type="inferred from homology"/>
<dbReference type="GO" id="GO:0008706">
    <property type="term" value="F:6-phospho-beta-glucosidase activity"/>
    <property type="evidence" value="ECO:0007669"/>
    <property type="project" value="UniProtKB-EC"/>
</dbReference>
<comment type="similarity">
    <text evidence="1">Belongs to the glycosyl hydrolase 1 family.</text>
</comment>
<dbReference type="Pfam" id="PF00232">
    <property type="entry name" value="Glyco_hydro_1"/>
    <property type="match status" value="1"/>
</dbReference>
<comment type="caution">
    <text evidence="2">The sequence shown here is derived from an EMBL/GenBank/DDBJ whole genome shotgun (WGS) entry which is preliminary data.</text>
</comment>
<dbReference type="SUPFAM" id="SSF51445">
    <property type="entry name" value="(Trans)glycosidases"/>
    <property type="match status" value="1"/>
</dbReference>
<dbReference type="Proteomes" id="UP001240643">
    <property type="component" value="Unassembled WGS sequence"/>
</dbReference>
<dbReference type="InterPro" id="IPR001360">
    <property type="entry name" value="Glyco_hydro_1"/>
</dbReference>
<dbReference type="EC" id="3.2.1.86" evidence="2"/>
<organism evidence="2 3">
    <name type="scientific">Mycoplasmoides fastidiosum</name>
    <dbReference type="NCBI Taxonomy" id="92758"/>
    <lineage>
        <taxon>Bacteria</taxon>
        <taxon>Bacillati</taxon>
        <taxon>Mycoplasmatota</taxon>
        <taxon>Mycoplasmoidales</taxon>
        <taxon>Mycoplasmoidaceae</taxon>
        <taxon>Mycoplasmoides</taxon>
    </lineage>
</organism>
<gene>
    <name evidence="2" type="ORF">J2Z62_000298</name>
</gene>
<name>A0ABU0LYT8_9BACT</name>
<evidence type="ECO:0000313" key="2">
    <source>
        <dbReference type="EMBL" id="MDQ0513860.1"/>
    </source>
</evidence>
<accession>A0ABU0LYT8</accession>
<keyword evidence="2" id="KW-0326">Glycosidase</keyword>
<keyword evidence="2" id="KW-0378">Hydrolase</keyword>
<dbReference type="PANTHER" id="PTHR10353:SF139">
    <property type="entry name" value="6-PHOSPHO-BETA-GLUCOSIDASE GMUD"/>
    <property type="match status" value="1"/>
</dbReference>
<reference evidence="2" key="1">
    <citation type="submission" date="2023-07" db="EMBL/GenBank/DDBJ databases">
        <title>Genomic Encyclopedia of Type Strains, Phase IV (KMG-IV): sequencing the most valuable type-strain genomes for metagenomic binning, comparative biology and taxonomic classification.</title>
        <authorList>
            <person name="Goeker M."/>
        </authorList>
    </citation>
    <scope>NUCLEOTIDE SEQUENCE [LARGE SCALE GENOMIC DNA]</scope>
    <source>
        <strain evidence="2">DSM 21204</strain>
    </source>
</reference>
<dbReference type="PRINTS" id="PR00131">
    <property type="entry name" value="GLHYDRLASE1"/>
</dbReference>
<dbReference type="Gene3D" id="3.20.20.80">
    <property type="entry name" value="Glycosidases"/>
    <property type="match status" value="1"/>
</dbReference>
<dbReference type="RefSeq" id="WP_256547446.1">
    <property type="nucleotide sequence ID" value="NZ_CP101809.1"/>
</dbReference>
<evidence type="ECO:0000313" key="3">
    <source>
        <dbReference type="Proteomes" id="UP001240643"/>
    </source>
</evidence>
<dbReference type="EMBL" id="JAUSWO010000001">
    <property type="protein sequence ID" value="MDQ0513860.1"/>
    <property type="molecule type" value="Genomic_DNA"/>
</dbReference>
<evidence type="ECO:0000256" key="1">
    <source>
        <dbReference type="RuleBase" id="RU003690"/>
    </source>
</evidence>
<protein>
    <submittedName>
        <fullName evidence="2">6-phospho-beta-glucosidase</fullName>
        <ecNumber evidence="2">3.2.1.86</ecNumber>
    </submittedName>
</protein>
<keyword evidence="3" id="KW-1185">Reference proteome</keyword>